<comment type="caution">
    <text evidence="13">The sequence shown here is derived from an EMBL/GenBank/DDBJ whole genome shotgun (WGS) entry which is preliminary data.</text>
</comment>
<evidence type="ECO:0000259" key="11">
    <source>
        <dbReference type="PROSITE" id="PS50235"/>
    </source>
</evidence>
<dbReference type="EMBL" id="JADGJH010002235">
    <property type="protein sequence ID" value="KAJ3101238.1"/>
    <property type="molecule type" value="Genomic_DNA"/>
</dbReference>
<dbReference type="CDD" id="cd02669">
    <property type="entry name" value="Peptidase_C19M"/>
    <property type="match status" value="1"/>
</dbReference>
<dbReference type="InterPro" id="IPR001607">
    <property type="entry name" value="Znf_UBP"/>
</dbReference>
<dbReference type="Proteomes" id="UP001211907">
    <property type="component" value="Unassembled WGS sequence"/>
</dbReference>
<evidence type="ECO:0000256" key="7">
    <source>
        <dbReference type="ARBA" id="ARBA00023187"/>
    </source>
</evidence>
<dbReference type="GO" id="GO:0005681">
    <property type="term" value="C:spliceosomal complex"/>
    <property type="evidence" value="ECO:0007669"/>
    <property type="project" value="UniProtKB-KW"/>
</dbReference>
<dbReference type="GO" id="GO:0000245">
    <property type="term" value="P:spliceosomal complex assembly"/>
    <property type="evidence" value="ECO:0007669"/>
    <property type="project" value="InterPro"/>
</dbReference>
<evidence type="ECO:0000256" key="3">
    <source>
        <dbReference type="ARBA" id="ARBA00022723"/>
    </source>
</evidence>
<evidence type="ECO:0000256" key="2">
    <source>
        <dbReference type="ARBA" id="ARBA00022664"/>
    </source>
</evidence>
<feature type="domain" description="USP" evidence="11">
    <location>
        <begin position="163"/>
        <end position="489"/>
    </location>
</feature>
<comment type="subcellular location">
    <subcellularLocation>
        <location evidence="1">Nucleus</location>
    </subcellularLocation>
</comment>
<dbReference type="InterPro" id="IPR033809">
    <property type="entry name" value="USP39"/>
</dbReference>
<organism evidence="13 14">
    <name type="scientific">Physocladia obscura</name>
    <dbReference type="NCBI Taxonomy" id="109957"/>
    <lineage>
        <taxon>Eukaryota</taxon>
        <taxon>Fungi</taxon>
        <taxon>Fungi incertae sedis</taxon>
        <taxon>Chytridiomycota</taxon>
        <taxon>Chytridiomycota incertae sedis</taxon>
        <taxon>Chytridiomycetes</taxon>
        <taxon>Chytridiales</taxon>
        <taxon>Chytriomycetaceae</taxon>
        <taxon>Physocladia</taxon>
    </lineage>
</organism>
<dbReference type="InterPro" id="IPR028889">
    <property type="entry name" value="USP"/>
</dbReference>
<dbReference type="GO" id="GO:0016579">
    <property type="term" value="P:protein deubiquitination"/>
    <property type="evidence" value="ECO:0007669"/>
    <property type="project" value="InterPro"/>
</dbReference>
<evidence type="ECO:0000313" key="14">
    <source>
        <dbReference type="Proteomes" id="UP001211907"/>
    </source>
</evidence>
<evidence type="ECO:0000256" key="9">
    <source>
        <dbReference type="PROSITE-ProRule" id="PRU00502"/>
    </source>
</evidence>
<feature type="non-terminal residue" evidence="13">
    <location>
        <position position="489"/>
    </location>
</feature>
<dbReference type="PROSITE" id="PS50271">
    <property type="entry name" value="ZF_UBP"/>
    <property type="match status" value="1"/>
</dbReference>
<dbReference type="SUPFAM" id="SSF57850">
    <property type="entry name" value="RING/U-box"/>
    <property type="match status" value="1"/>
</dbReference>
<reference evidence="13" key="1">
    <citation type="submission" date="2020-05" db="EMBL/GenBank/DDBJ databases">
        <title>Phylogenomic resolution of chytrid fungi.</title>
        <authorList>
            <person name="Stajich J.E."/>
            <person name="Amses K."/>
            <person name="Simmons R."/>
            <person name="Seto K."/>
            <person name="Myers J."/>
            <person name="Bonds A."/>
            <person name="Quandt C.A."/>
            <person name="Barry K."/>
            <person name="Liu P."/>
            <person name="Grigoriev I."/>
            <person name="Longcore J.E."/>
            <person name="James T.Y."/>
        </authorList>
    </citation>
    <scope>NUCLEOTIDE SEQUENCE</scope>
    <source>
        <strain evidence="13">JEL0513</strain>
    </source>
</reference>
<keyword evidence="14" id="KW-1185">Reference proteome</keyword>
<dbReference type="InterPro" id="IPR013083">
    <property type="entry name" value="Znf_RING/FYVE/PHD"/>
</dbReference>
<name>A0AAD5SV81_9FUNG</name>
<keyword evidence="7" id="KW-0508">mRNA splicing</keyword>
<dbReference type="PROSITE" id="PS50235">
    <property type="entry name" value="USP_3"/>
    <property type="match status" value="1"/>
</dbReference>
<evidence type="ECO:0000256" key="8">
    <source>
        <dbReference type="ARBA" id="ARBA00023242"/>
    </source>
</evidence>
<dbReference type="Gene3D" id="3.90.70.10">
    <property type="entry name" value="Cysteine proteinases"/>
    <property type="match status" value="1"/>
</dbReference>
<keyword evidence="2" id="KW-0507">mRNA processing</keyword>
<dbReference type="Gene3D" id="3.30.40.10">
    <property type="entry name" value="Zinc/RING finger domain, C3HC4 (zinc finger)"/>
    <property type="match status" value="1"/>
</dbReference>
<feature type="domain" description="UBP-type" evidence="12">
    <location>
        <begin position="41"/>
        <end position="138"/>
    </location>
</feature>
<feature type="region of interest" description="Disordered" evidence="10">
    <location>
        <begin position="1"/>
        <end position="35"/>
    </location>
</feature>
<gene>
    <name evidence="13" type="primary">USP39</name>
    <name evidence="13" type="ORF">HK100_004576</name>
</gene>
<keyword evidence="8" id="KW-0539">Nucleus</keyword>
<dbReference type="SMART" id="SM00290">
    <property type="entry name" value="ZnF_UBP"/>
    <property type="match status" value="1"/>
</dbReference>
<dbReference type="Pfam" id="PF00443">
    <property type="entry name" value="UCH"/>
    <property type="match status" value="1"/>
</dbReference>
<evidence type="ECO:0000256" key="4">
    <source>
        <dbReference type="ARBA" id="ARBA00022728"/>
    </source>
</evidence>
<keyword evidence="3" id="KW-0479">Metal-binding</keyword>
<keyword evidence="5 9" id="KW-0863">Zinc-finger</keyword>
<dbReference type="InterPro" id="IPR001394">
    <property type="entry name" value="Peptidase_C19_UCH"/>
</dbReference>
<evidence type="ECO:0000256" key="10">
    <source>
        <dbReference type="SAM" id="MobiDB-lite"/>
    </source>
</evidence>
<dbReference type="InterPro" id="IPR050185">
    <property type="entry name" value="Ub_carboxyl-term_hydrolase"/>
</dbReference>
<keyword evidence="6" id="KW-0862">Zinc</keyword>
<evidence type="ECO:0000259" key="12">
    <source>
        <dbReference type="PROSITE" id="PS50271"/>
    </source>
</evidence>
<evidence type="ECO:0000256" key="1">
    <source>
        <dbReference type="ARBA" id="ARBA00004123"/>
    </source>
</evidence>
<proteinExistence type="predicted"/>
<dbReference type="Pfam" id="PF02148">
    <property type="entry name" value="zf-UBP"/>
    <property type="match status" value="1"/>
</dbReference>
<keyword evidence="4" id="KW-0747">Spliceosome</keyword>
<protein>
    <submittedName>
        <fullName evidence="13">U4/U6.U5 tri-snRNP-associated protein 2</fullName>
    </submittedName>
</protein>
<evidence type="ECO:0000256" key="5">
    <source>
        <dbReference type="ARBA" id="ARBA00022771"/>
    </source>
</evidence>
<evidence type="ECO:0000256" key="6">
    <source>
        <dbReference type="ARBA" id="ARBA00022833"/>
    </source>
</evidence>
<accession>A0AAD5SV81</accession>
<dbReference type="GO" id="GO:0008270">
    <property type="term" value="F:zinc ion binding"/>
    <property type="evidence" value="ECO:0007669"/>
    <property type="project" value="UniProtKB-KW"/>
</dbReference>
<dbReference type="InterPro" id="IPR038765">
    <property type="entry name" value="Papain-like_cys_pep_sf"/>
</dbReference>
<dbReference type="GO" id="GO:0004843">
    <property type="term" value="F:cysteine-type deubiquitinase activity"/>
    <property type="evidence" value="ECO:0007669"/>
    <property type="project" value="InterPro"/>
</dbReference>
<dbReference type="PANTHER" id="PTHR21646:SF16">
    <property type="entry name" value="U4_U6.U5 TRI-SNRNP-ASSOCIATED PROTEIN 2"/>
    <property type="match status" value="1"/>
</dbReference>
<dbReference type="SUPFAM" id="SSF54001">
    <property type="entry name" value="Cysteine proteinases"/>
    <property type="match status" value="1"/>
</dbReference>
<dbReference type="PANTHER" id="PTHR21646">
    <property type="entry name" value="UBIQUITIN CARBOXYL-TERMINAL HYDROLASE"/>
    <property type="match status" value="1"/>
</dbReference>
<feature type="compositionally biased region" description="Low complexity" evidence="10">
    <location>
        <begin position="7"/>
        <end position="25"/>
    </location>
</feature>
<evidence type="ECO:0000313" key="13">
    <source>
        <dbReference type="EMBL" id="KAJ3101238.1"/>
    </source>
</evidence>
<dbReference type="AlphaFoldDB" id="A0AAD5SV81"/>
<sequence>METNTKNSSNSADSGNGSSSPDNANKFGKRNRGQVNTNSAADGLYLDTVIRNVLDFDFEPLCSVSLSPLNVYACLVCGKLFQGRGPSSHAYTHSLAVDHHIFINLASLKVYCLPESYEVKESSLDDIKYVIRPFYKQDQISKLDTASAYSYDLNNKSYLPGFVGLNNIKANDYINVVVQALAHVKPLRDFLLDDSFINVVDGIIGVGSTSKIQSKKKSSELANRFATLVRKMWNTHAFKGQVSPHELLQEISNASAKQFLLTIQADPADFLAWFLNVLHTGLGGSPKKNGGSVIHTSFQGQVRVESQAVAAAEGNHTSAVPVFDDKKETTTTTSPFLFLTLDLPAMPLFQDELEKNIIPQVPLSSLLEKYDGITEKEYTQSIKRFRITKLPQFLIFHIKRFTKNNFTLEKNSTIVNFPIRGVDMREFIYQNAPVFPDLDPTVEEEKTIYNLVANICHDSKPGAVEGTYKVHVHSKGRDQWLQIQDLIVE</sequence>